<dbReference type="Proteomes" id="UP000324758">
    <property type="component" value="Unassembled WGS sequence"/>
</dbReference>
<evidence type="ECO:0000313" key="3">
    <source>
        <dbReference type="EMBL" id="TYL90737.1"/>
    </source>
</evidence>
<name>A0A5D3K993_9BRAD</name>
<feature type="chain" id="PRO_5023057145" description="DUF680 domain-containing protein" evidence="2">
    <location>
        <begin position="22"/>
        <end position="82"/>
    </location>
</feature>
<feature type="signal peptide" evidence="2">
    <location>
        <begin position="1"/>
        <end position="21"/>
    </location>
</feature>
<organism evidence="3 4">
    <name type="scientific">Bradyrhizobium rifense</name>
    <dbReference type="NCBI Taxonomy" id="515499"/>
    <lineage>
        <taxon>Bacteria</taxon>
        <taxon>Pseudomonadati</taxon>
        <taxon>Pseudomonadota</taxon>
        <taxon>Alphaproteobacteria</taxon>
        <taxon>Hyphomicrobiales</taxon>
        <taxon>Nitrobacteraceae</taxon>
        <taxon>Bradyrhizobium</taxon>
    </lineage>
</organism>
<reference evidence="3 4" key="1">
    <citation type="submission" date="2019-08" db="EMBL/GenBank/DDBJ databases">
        <title>Bradyrhizobium hipponensis sp. nov., a rhizobium isolated from a Lupinus angustifolius root nodule in Tunisia.</title>
        <authorList>
            <person name="Off K."/>
            <person name="Rejili M."/>
            <person name="Mars M."/>
            <person name="Brachmann A."/>
            <person name="Marin M."/>
        </authorList>
    </citation>
    <scope>NUCLEOTIDE SEQUENCE [LARGE SCALE GENOMIC DNA]</scope>
    <source>
        <strain evidence="3 4">CTAW71</strain>
    </source>
</reference>
<sequence>MTRKLFVALAILSLSASAASAAHRHHHALNAQAGVPDPASPPPTGWTGGPNSSDHATYLKNLHDSGYNPKNDFDANGHIAGQ</sequence>
<dbReference type="AlphaFoldDB" id="A0A5D3K993"/>
<evidence type="ECO:0000256" key="1">
    <source>
        <dbReference type="SAM" id="MobiDB-lite"/>
    </source>
</evidence>
<dbReference type="RefSeq" id="WP_148776103.1">
    <property type="nucleotide sequence ID" value="NZ_VSSS01000051.1"/>
</dbReference>
<accession>A0A5D3K993</accession>
<evidence type="ECO:0000256" key="2">
    <source>
        <dbReference type="SAM" id="SignalP"/>
    </source>
</evidence>
<gene>
    <name evidence="3" type="ORF">FXB40_32120</name>
</gene>
<keyword evidence="2" id="KW-0732">Signal</keyword>
<dbReference type="OrthoDB" id="8253459at2"/>
<keyword evidence="4" id="KW-1185">Reference proteome</keyword>
<evidence type="ECO:0008006" key="5">
    <source>
        <dbReference type="Google" id="ProtNLM"/>
    </source>
</evidence>
<feature type="region of interest" description="Disordered" evidence="1">
    <location>
        <begin position="22"/>
        <end position="82"/>
    </location>
</feature>
<evidence type="ECO:0000313" key="4">
    <source>
        <dbReference type="Proteomes" id="UP000324758"/>
    </source>
</evidence>
<comment type="caution">
    <text evidence="3">The sequence shown here is derived from an EMBL/GenBank/DDBJ whole genome shotgun (WGS) entry which is preliminary data.</text>
</comment>
<dbReference type="EMBL" id="VSSS01000051">
    <property type="protein sequence ID" value="TYL90737.1"/>
    <property type="molecule type" value="Genomic_DNA"/>
</dbReference>
<protein>
    <recommendedName>
        <fullName evidence="5">DUF680 domain-containing protein</fullName>
    </recommendedName>
</protein>
<proteinExistence type="predicted"/>